<feature type="domain" description="Amidase" evidence="2">
    <location>
        <begin position="36"/>
        <end position="476"/>
    </location>
</feature>
<gene>
    <name evidence="3" type="ORF">B5C34_10375</name>
</gene>
<accession>A0A219B994</accession>
<proteinExistence type="predicted"/>
<name>A0A219B994_9SPHN</name>
<sequence length="509" mass="53480">MRTTTRQFWRGALAGLAAMSVAAAAQASEPGPAEQALREALVRIERHDPKLNAVLAVEPTAIDEARALDRADGKGPLYGEVVLLKDNIEAKGLLPTTAGSLALSRNVTGRDAPLVERLREAGAVIAGKTNLSEWANFRSFDSLSGWSAVGGQTRNPHALDRSPCGSSSGSGAAVAAGLADMAVGTETNGSITCPASMNGIVGFKPTVGLVSRTHIVPISAAQDTAGPMTRSVLDAARMLNAMAGTDPADEATSKADDYRADYVAAVNAASLEGTRLGVMRFAAGFQTGGLFDKALEVLRSKGAVLVEIEERGTALDDDETSFRLLLLDFKSQLNDYLAGTPGQTETRSLAELIAFNQASERELRLFGQNILELAEDTQGRDEPDYEAVRSEVASYSGPDGIDRLLAEHRLDALIGPTTAPAMLIDSVHGDSWHGGGAGYLAAHSGYPHLTVPMGLVKGLPVGLSFIGAKWEDAKILALGAAYEEAAAIELTPAFRPSLELENPALDPRR</sequence>
<keyword evidence="4" id="KW-1185">Reference proteome</keyword>
<feature type="chain" id="PRO_5012352309" evidence="1">
    <location>
        <begin position="28"/>
        <end position="509"/>
    </location>
</feature>
<evidence type="ECO:0000313" key="3">
    <source>
        <dbReference type="EMBL" id="OWV34734.1"/>
    </source>
</evidence>
<protein>
    <submittedName>
        <fullName evidence="3">Amidase</fullName>
    </submittedName>
</protein>
<comment type="caution">
    <text evidence="3">The sequence shown here is derived from an EMBL/GenBank/DDBJ whole genome shotgun (WGS) entry which is preliminary data.</text>
</comment>
<dbReference type="SUPFAM" id="SSF75304">
    <property type="entry name" value="Amidase signature (AS) enzymes"/>
    <property type="match status" value="1"/>
</dbReference>
<dbReference type="NCBIfam" id="NF006006">
    <property type="entry name" value="PRK08137.1"/>
    <property type="match status" value="1"/>
</dbReference>
<dbReference type="Gene3D" id="3.90.1300.10">
    <property type="entry name" value="Amidase signature (AS) domain"/>
    <property type="match status" value="1"/>
</dbReference>
<dbReference type="InterPro" id="IPR036928">
    <property type="entry name" value="AS_sf"/>
</dbReference>
<organism evidence="3 4">
    <name type="scientific">Pacificimonas flava</name>
    <dbReference type="NCBI Taxonomy" id="1234595"/>
    <lineage>
        <taxon>Bacteria</taxon>
        <taxon>Pseudomonadati</taxon>
        <taxon>Pseudomonadota</taxon>
        <taxon>Alphaproteobacteria</taxon>
        <taxon>Sphingomonadales</taxon>
        <taxon>Sphingosinicellaceae</taxon>
        <taxon>Pacificimonas</taxon>
    </lineage>
</organism>
<evidence type="ECO:0000313" key="4">
    <source>
        <dbReference type="Proteomes" id="UP000198462"/>
    </source>
</evidence>
<dbReference type="AlphaFoldDB" id="A0A219B994"/>
<dbReference type="OrthoDB" id="8872210at2"/>
<keyword evidence="1" id="KW-0732">Signal</keyword>
<feature type="signal peptide" evidence="1">
    <location>
        <begin position="1"/>
        <end position="27"/>
    </location>
</feature>
<dbReference type="EMBL" id="NFZT01000001">
    <property type="protein sequence ID" value="OWV34734.1"/>
    <property type="molecule type" value="Genomic_DNA"/>
</dbReference>
<dbReference type="PANTHER" id="PTHR42678">
    <property type="entry name" value="AMIDASE"/>
    <property type="match status" value="1"/>
</dbReference>
<dbReference type="RefSeq" id="WP_088713440.1">
    <property type="nucleotide sequence ID" value="NZ_NFZT01000001.1"/>
</dbReference>
<dbReference type="PANTHER" id="PTHR42678:SF34">
    <property type="entry name" value="OS04G0183300 PROTEIN"/>
    <property type="match status" value="1"/>
</dbReference>
<dbReference type="Pfam" id="PF01425">
    <property type="entry name" value="Amidase"/>
    <property type="match status" value="1"/>
</dbReference>
<reference evidence="4" key="1">
    <citation type="submission" date="2017-05" db="EMBL/GenBank/DDBJ databases">
        <authorList>
            <person name="Lin X."/>
        </authorList>
    </citation>
    <scope>NUCLEOTIDE SEQUENCE [LARGE SCALE GENOMIC DNA]</scope>
    <source>
        <strain evidence="4">JLT2012</strain>
    </source>
</reference>
<evidence type="ECO:0000256" key="1">
    <source>
        <dbReference type="SAM" id="SignalP"/>
    </source>
</evidence>
<dbReference type="InterPro" id="IPR023631">
    <property type="entry name" value="Amidase_dom"/>
</dbReference>
<evidence type="ECO:0000259" key="2">
    <source>
        <dbReference type="Pfam" id="PF01425"/>
    </source>
</evidence>
<dbReference type="Proteomes" id="UP000198462">
    <property type="component" value="Unassembled WGS sequence"/>
</dbReference>